<feature type="compositionally biased region" description="Low complexity" evidence="2">
    <location>
        <begin position="671"/>
        <end position="682"/>
    </location>
</feature>
<gene>
    <name evidence="3" type="ORF">Lwor_1398</name>
</gene>
<feature type="compositionally biased region" description="Polar residues" evidence="2">
    <location>
        <begin position="625"/>
        <end position="648"/>
    </location>
</feature>
<name>A0A0W1AEW5_9GAMM</name>
<feature type="region of interest" description="Disordered" evidence="2">
    <location>
        <begin position="356"/>
        <end position="380"/>
    </location>
</feature>
<feature type="compositionally biased region" description="Basic and acidic residues" evidence="2">
    <location>
        <begin position="785"/>
        <end position="796"/>
    </location>
</feature>
<dbReference type="EMBL" id="LNZC01000012">
    <property type="protein sequence ID" value="KTD79884.1"/>
    <property type="molecule type" value="Genomic_DNA"/>
</dbReference>
<feature type="compositionally biased region" description="Polar residues" evidence="2">
    <location>
        <begin position="356"/>
        <end position="378"/>
    </location>
</feature>
<evidence type="ECO:0000313" key="3">
    <source>
        <dbReference type="EMBL" id="KTD79884.1"/>
    </source>
</evidence>
<dbReference type="OrthoDB" id="5648418at2"/>
<evidence type="ECO:0000313" key="4">
    <source>
        <dbReference type="Proteomes" id="UP000054662"/>
    </source>
</evidence>
<dbReference type="PATRIC" id="fig|45076.6.peg.1523"/>
<keyword evidence="4" id="KW-1185">Reference proteome</keyword>
<dbReference type="AlphaFoldDB" id="A0A0W1AEW5"/>
<dbReference type="STRING" id="45076.Lwor_1398"/>
<feature type="coiled-coil region" evidence="1">
    <location>
        <begin position="228"/>
        <end position="258"/>
    </location>
</feature>
<proteinExistence type="predicted"/>
<dbReference type="Proteomes" id="UP000054662">
    <property type="component" value="Unassembled WGS sequence"/>
</dbReference>
<keyword evidence="1" id="KW-0175">Coiled coil</keyword>
<feature type="compositionally biased region" description="Low complexity" evidence="2">
    <location>
        <begin position="765"/>
        <end position="782"/>
    </location>
</feature>
<organism evidence="3 4">
    <name type="scientific">Legionella worsleiensis</name>
    <dbReference type="NCBI Taxonomy" id="45076"/>
    <lineage>
        <taxon>Bacteria</taxon>
        <taxon>Pseudomonadati</taxon>
        <taxon>Pseudomonadota</taxon>
        <taxon>Gammaproteobacteria</taxon>
        <taxon>Legionellales</taxon>
        <taxon>Legionellaceae</taxon>
        <taxon>Legionella</taxon>
    </lineage>
</organism>
<feature type="compositionally biased region" description="Polar residues" evidence="2">
    <location>
        <begin position="797"/>
        <end position="808"/>
    </location>
</feature>
<accession>A0A0W1AEW5</accession>
<protein>
    <submittedName>
        <fullName evidence="3">Interaptin</fullName>
    </submittedName>
</protein>
<feature type="region of interest" description="Disordered" evidence="2">
    <location>
        <begin position="625"/>
        <end position="708"/>
    </location>
</feature>
<sequence length="1059" mass="120971">MNESILQLVKDILVLTPPINPHLLQQIFKNYSLTDTDLSSDFKELYSLLTRLQKFSFDYCNYSKQLTDLESMITSNAILSEQIKTNHNHIIELQTKNKCLKNELLSLYQKLEHSANRLTLALDCAPNIGHNKSFADINAMISAMSAKLKDMTAEIDIRLAKASLVINNDKLATIRTDLNNLDSAIEHDQPLQELEERFYKLSTQQEFFQNMEKTALLLQKKFSEFLSNEHLPIRIEELKAERNELEQALRLIDEQLAENNLPDEMKNQLKQDFVSCSDKTALINSYRNKLDTFLTLFDPRPWIKWGMSFITQENSTTKHQEQQRIISLSIDFFELLTKKSELENTQRKIETSIAALSSEQNKSQNNSLSSHLARNNLENGHPDRAQLVSDALQLLSQIASADYTATLELNEHSSDIHILETLILNIPTISHALEKTSVTLTKLGALISVENEIYRLRDEFNLSYDKDSLLPDLQDAIKEQAAFAEYEALKTQYQELLLLCETYLGTANIYHQQTQQLMKLVESQNNLKLQISNPPKQRKIDSIAEYLVTLTDAMSVKLQQLAELSPSFFPPANTDEAEAVPACEPQLPQHASAEFLVQDVDGTIHTNHDSLMNCVQSRVYEGASSELNHSQATSPNQEVNDLYGSSANDEIDSRHDSGSSCFYSDEDETNSDSFTSSSYSSTESDDEESQSLSSHSPTSSPPNPLTDYQEASADEYYSNFFATNDESTEEAVDPDGSPYLSIKLTRDSPPIILAINQDQHDVIHSSPSPIPSANSISSASSNFPDEARTSSEDHTDTSQARNDNSASPKNELGVDIDEGFTPLDFNILFIAKCHKEIKYYLQTHPEHMQKWYDAVYLQVKKLFCDELYSYKAAHIVRDILFELEHQHSLDVLDAYIRLCPDPEQDIRPLLALKPSLLIRDDSYFDETDILYDSPEQLKRLYQHYDVLNKKHPVEAELFLQAIRSVHIMLLYSKQTDQKLSAQQIPLFTADPRYEPLKRHRGFFRLWELLEDLYNLIWGKIHNLPEYKYCNQPCFFKTKSHQLIEEADELLQNLLPLNTP</sequence>
<feature type="region of interest" description="Disordered" evidence="2">
    <location>
        <begin position="762"/>
        <end position="813"/>
    </location>
</feature>
<dbReference type="RefSeq" id="WP_058493194.1">
    <property type="nucleotide sequence ID" value="NZ_CBCRUR010000001.1"/>
</dbReference>
<comment type="caution">
    <text evidence="3">The sequence shown here is derived from an EMBL/GenBank/DDBJ whole genome shotgun (WGS) entry which is preliminary data.</text>
</comment>
<evidence type="ECO:0000256" key="1">
    <source>
        <dbReference type="SAM" id="Coils"/>
    </source>
</evidence>
<reference evidence="3 4" key="1">
    <citation type="submission" date="2015-11" db="EMBL/GenBank/DDBJ databases">
        <title>Genomic analysis of 38 Legionella species identifies large and diverse effector repertoires.</title>
        <authorList>
            <person name="Burstein D."/>
            <person name="Amaro F."/>
            <person name="Zusman T."/>
            <person name="Lifshitz Z."/>
            <person name="Cohen O."/>
            <person name="Gilbert J.A."/>
            <person name="Pupko T."/>
            <person name="Shuman H.A."/>
            <person name="Segal G."/>
        </authorList>
    </citation>
    <scope>NUCLEOTIDE SEQUENCE [LARGE SCALE GENOMIC DNA]</scope>
    <source>
        <strain evidence="3 4">ATCC 49508</strain>
    </source>
</reference>
<evidence type="ECO:0000256" key="2">
    <source>
        <dbReference type="SAM" id="MobiDB-lite"/>
    </source>
</evidence>